<sequence length="1801" mass="197487">MKITSQISQILSSHKAEEASTSRSAPSNRFKEDNIQSLADAGKQAQKPNNLRQRNTDASGQTFARHQSTLETPSSQDSQRHSQSSNHKSRKSFIEKLSCGLLVNIGSQKASSSVRSQNQTLNSTRAKNEAPTNQQGASKTPLDPQSNQNNLDKIRTQLQQPLSSRFPMMGIKEDASQPPSSQQKPKTPSTLNQSAASFTQREGKASLHSPTHVIDNLSITETGESSGIEKSTTSELTSKNSLAKLMRSDPSFNTEKPINRLQHIGLELHHHALKVDRDTDPAISSILQQTLGRKKQEYVALESHNNGQEHFALDNKGRVFQITSKQDTGVSVLHTSRPVIDPNSPPDSIRDHLINARSNNIIDKSHLAELTGIYTDEQDTHWRMSDGDLYKSKSNLGGQVEWKKVDQNINSLIMNANNQVYAIKDESKLVNVSSNQVSEKMPQNIISADINAKNEVALLLKADPKDTEKGFIKAEDGSVLKRPGGQYDGELHIRLQTKIDSSTADTLDLPARYGPSVSDKNGAKTDFSAIGFSNDHLFAIDKDNQILLAKTPLNQEAAVTFDANPQKALEDTFGSDIKYERFSHSEDGNLSVTIKDNKGQKHLCALNSDGKTFAPGWNLSDSLVLDSTLGMEKNVDESSLHIQNFKKTGALALNDKGELFAKDNLTQKWTKVDKDVSELTRGGDNNPYAVQKGEVKRVLLKEESNNIVHGDNNVFSLTQRRNTYSLDSGIKSAPSENIKSAAVLGSYKHVTLDDKGELTFRHAPHREKKSLLADVKLERGNIPEDAGKFTSIAVDKHKTLYALTEHGELYSMPENDWNKLDGKTPPKWSHNASSHSKSDFTNAHLTLDKSLNLQVNSPNGEQLIKSDSNWRKGDNTAENNSETMRDKLFHVLESSTKKYKVGKSGVAVAAEVGGFKSNQSSAIKTKFTDRLKAHIFKPDLETPRPIKTLVNSAQHNWQGRQGLQTTYQQASALFKELDVLNADIKTSSKDAPTTDSKQRISQLNLGNRGESFKKDIESFREELENSALTQLIALGKHQGILKKEGVAEINEAYTPSKLKDLKQQLNPNRSGHDLSAELQAVWKQFPASENSEVNKLLKTFTDMKLNMSHQSLDIPLGRNRDPDDKMALTKARLVLDTLTLKKVSDLANSAALIAEGTPSESQLKTLENTLEALKNTKYESNQVKMHTDDGVQSHRQAEANYDASKYLIKAMSSEDNALKVITKAALKSGDHSDFNAAFKDLMYSLKPEDNIALSRGYSGGVQSAFFAEPLANPIFGTILTASAKEKRSYDLEFDGQDDGVGITIKGTLGPSVRAGAVLGRDYLPDLHKDDNIPIPINGGAQSFKPDARVGASVSGGFDFAKLNEVKFTIKDEHIDAFVNTLTKSNAKPDDLVKLGIDQVTSQGSKWTFSVDAAVSLAARARVNLTDSSAQPSRYVRLGGGVSAASNLMSKSKEDKHYAGSDTLKERSTTKGDMLSKHSASADLALTLGSSYKVENGVLPVNNNVSASIEASVDNSVKTRGEIKAKLASEVKDKDIEAQITTLTSAFTGQQHKKPLDNIKNETNVSQQLSLLKNHFLSDELKITNDDQHHAVVKLKKIINQHSAHEAKAPILSGNKVMVMLGNTRHLDSDELGQVIGSLVSPSTQRDTVKQIKELIKNDPIIEDMISSMQTRPLASANITLELKDDIRDKAEKDYINGKLDLSAAKKLLEKPENRRLQSISVVEAGEYSEGYSTPFPLVSASSSASITMARMAATIKFEYGRDQDVPLSYKLAGDLVSSKSDMGEMIGELEKSGLAVKTGND</sequence>
<dbReference type="Pfam" id="PF11725">
    <property type="entry name" value="AvrE_T3Es"/>
    <property type="match status" value="1"/>
</dbReference>
<feature type="region of interest" description="Disordered" evidence="1">
    <location>
        <begin position="170"/>
        <end position="237"/>
    </location>
</feature>
<feature type="region of interest" description="Disordered" evidence="1">
    <location>
        <begin position="108"/>
        <end position="149"/>
    </location>
</feature>
<evidence type="ECO:0000256" key="1">
    <source>
        <dbReference type="SAM" id="MobiDB-lite"/>
    </source>
</evidence>
<dbReference type="OrthoDB" id="6722206at2"/>
<feature type="compositionally biased region" description="Basic and acidic residues" evidence="1">
    <location>
        <begin position="1450"/>
        <end position="1475"/>
    </location>
</feature>
<accession>A0A4R6M9Y5</accession>
<keyword evidence="3" id="KW-1185">Reference proteome</keyword>
<dbReference type="Proteomes" id="UP000294656">
    <property type="component" value="Unassembled WGS sequence"/>
</dbReference>
<dbReference type="RefSeq" id="WP_133503661.1">
    <property type="nucleotide sequence ID" value="NZ_SNXC01000011.1"/>
</dbReference>
<feature type="region of interest" description="Disordered" evidence="1">
    <location>
        <begin position="1"/>
        <end position="91"/>
    </location>
</feature>
<gene>
    <name evidence="2" type="ORF">DFP79_1875</name>
</gene>
<protein>
    <submittedName>
        <fullName evidence="2">Pathogenicity factor AvrE</fullName>
    </submittedName>
</protein>
<evidence type="ECO:0000313" key="2">
    <source>
        <dbReference type="EMBL" id="TDO98234.1"/>
    </source>
</evidence>
<feature type="region of interest" description="Disordered" evidence="1">
    <location>
        <begin position="1448"/>
        <end position="1475"/>
    </location>
</feature>
<feature type="compositionally biased region" description="Low complexity" evidence="1">
    <location>
        <begin position="176"/>
        <end position="190"/>
    </location>
</feature>
<name>A0A4R6M9Y5_9GAMM</name>
<feature type="compositionally biased region" description="Polar residues" evidence="1">
    <location>
        <begin position="46"/>
        <end position="73"/>
    </location>
</feature>
<feature type="compositionally biased region" description="Polar residues" evidence="1">
    <location>
        <begin position="191"/>
        <end position="200"/>
    </location>
</feature>
<feature type="compositionally biased region" description="Polar residues" evidence="1">
    <location>
        <begin position="217"/>
        <end position="237"/>
    </location>
</feature>
<evidence type="ECO:0000313" key="3">
    <source>
        <dbReference type="Proteomes" id="UP000294656"/>
    </source>
</evidence>
<organism evidence="2 3">
    <name type="scientific">Marinomonas balearica</name>
    <dbReference type="NCBI Taxonomy" id="491947"/>
    <lineage>
        <taxon>Bacteria</taxon>
        <taxon>Pseudomonadati</taxon>
        <taxon>Pseudomonadota</taxon>
        <taxon>Gammaproteobacteria</taxon>
        <taxon>Oceanospirillales</taxon>
        <taxon>Oceanospirillaceae</taxon>
        <taxon>Marinomonas</taxon>
    </lineage>
</organism>
<comment type="caution">
    <text evidence="2">The sequence shown here is derived from an EMBL/GenBank/DDBJ whole genome shotgun (WGS) entry which is preliminary data.</text>
</comment>
<feature type="compositionally biased region" description="Polar residues" evidence="1">
    <location>
        <begin position="1"/>
        <end position="12"/>
    </location>
</feature>
<feature type="region of interest" description="Disordered" evidence="1">
    <location>
        <begin position="859"/>
        <end position="882"/>
    </location>
</feature>
<dbReference type="InterPro" id="IPR021085">
    <property type="entry name" value="AvrE_T3Es"/>
</dbReference>
<reference evidence="2 3" key="1">
    <citation type="submission" date="2019-03" db="EMBL/GenBank/DDBJ databases">
        <title>Genomic Encyclopedia of Type Strains, Phase III (KMG-III): the genomes of soil and plant-associated and newly described type strains.</title>
        <authorList>
            <person name="Whitman W."/>
        </authorList>
    </citation>
    <scope>NUCLEOTIDE SEQUENCE [LARGE SCALE GENOMIC DNA]</scope>
    <source>
        <strain evidence="2 3">CECT 7378</strain>
    </source>
</reference>
<dbReference type="EMBL" id="SNXC01000011">
    <property type="protein sequence ID" value="TDO98234.1"/>
    <property type="molecule type" value="Genomic_DNA"/>
</dbReference>
<proteinExistence type="predicted"/>
<feature type="compositionally biased region" description="Low complexity" evidence="1">
    <location>
        <begin position="74"/>
        <end position="85"/>
    </location>
</feature>